<sequence length="281" mass="29530">MSTTTAVHVPAGWYADPVETSAGAAATQRRWWDGERWTHHTAPIDMPSVSGVSPTSAPDSARRSASTGAIGVGAPATLSPRESARAAESMPLHPVDPAAGLRSASSSPTRSAASPLSPANAETSEYVPFAVRERISVGSAPAPAARNPLGLRVHTASVWLIATMPLTQALLVVWVFSTLPAESSSWTRALAVVFPLILSAALATQDRHQLESSGHLRTAPWILALLAPPAFLAVRGVRLARTTGARSWPLVVWLGAQLSVLTVWFVLDPATVIEIARTLLG</sequence>
<evidence type="ECO:0000256" key="2">
    <source>
        <dbReference type="SAM" id="Phobius"/>
    </source>
</evidence>
<feature type="compositionally biased region" description="Low complexity" evidence="1">
    <location>
        <begin position="101"/>
        <end position="119"/>
    </location>
</feature>
<evidence type="ECO:0000256" key="1">
    <source>
        <dbReference type="SAM" id="MobiDB-lite"/>
    </source>
</evidence>
<protein>
    <recommendedName>
        <fullName evidence="3">DUF2510 domain-containing protein</fullName>
    </recommendedName>
</protein>
<evidence type="ECO:0000313" key="5">
    <source>
        <dbReference type="Proteomes" id="UP000552883"/>
    </source>
</evidence>
<gene>
    <name evidence="4" type="ORF">BJ959_002456</name>
</gene>
<dbReference type="EMBL" id="JACHBS010000001">
    <property type="protein sequence ID" value="MBB5618960.1"/>
    <property type="molecule type" value="Genomic_DNA"/>
</dbReference>
<feature type="region of interest" description="Disordered" evidence="1">
    <location>
        <begin position="41"/>
        <end position="119"/>
    </location>
</feature>
<dbReference type="InterPro" id="IPR018929">
    <property type="entry name" value="DUF2510"/>
</dbReference>
<name>A0A840X9A7_9MICO</name>
<accession>A0A840X9A7</accession>
<dbReference type="RefSeq" id="WP_153982348.1">
    <property type="nucleotide sequence ID" value="NZ_BAAANZ010000007.1"/>
</dbReference>
<keyword evidence="2" id="KW-0812">Transmembrane</keyword>
<dbReference type="Pfam" id="PF10708">
    <property type="entry name" value="DUF2510"/>
    <property type="match status" value="1"/>
</dbReference>
<evidence type="ECO:0000313" key="4">
    <source>
        <dbReference type="EMBL" id="MBB5618960.1"/>
    </source>
</evidence>
<feature type="transmembrane region" description="Helical" evidence="2">
    <location>
        <begin position="248"/>
        <end position="267"/>
    </location>
</feature>
<feature type="compositionally biased region" description="Polar residues" evidence="1">
    <location>
        <begin position="50"/>
        <end position="67"/>
    </location>
</feature>
<dbReference type="AlphaFoldDB" id="A0A840X9A7"/>
<keyword evidence="2" id="KW-1133">Transmembrane helix</keyword>
<proteinExistence type="predicted"/>
<feature type="transmembrane region" description="Helical" evidence="2">
    <location>
        <begin position="216"/>
        <end position="236"/>
    </location>
</feature>
<organism evidence="4 5">
    <name type="scientific">Microcella frigidaquae</name>
    <dbReference type="NCBI Taxonomy" id="424758"/>
    <lineage>
        <taxon>Bacteria</taxon>
        <taxon>Bacillati</taxon>
        <taxon>Actinomycetota</taxon>
        <taxon>Actinomycetes</taxon>
        <taxon>Micrococcales</taxon>
        <taxon>Microbacteriaceae</taxon>
        <taxon>Microcella</taxon>
    </lineage>
</organism>
<keyword evidence="5" id="KW-1185">Reference proteome</keyword>
<comment type="caution">
    <text evidence="4">The sequence shown here is derived from an EMBL/GenBank/DDBJ whole genome shotgun (WGS) entry which is preliminary data.</text>
</comment>
<dbReference type="OrthoDB" id="5244233at2"/>
<feature type="transmembrane region" description="Helical" evidence="2">
    <location>
        <begin position="156"/>
        <end position="179"/>
    </location>
</feature>
<evidence type="ECO:0000259" key="3">
    <source>
        <dbReference type="Pfam" id="PF10708"/>
    </source>
</evidence>
<feature type="transmembrane region" description="Helical" evidence="2">
    <location>
        <begin position="185"/>
        <end position="204"/>
    </location>
</feature>
<keyword evidence="2" id="KW-0472">Membrane</keyword>
<dbReference type="Proteomes" id="UP000552883">
    <property type="component" value="Unassembled WGS sequence"/>
</dbReference>
<reference evidence="4 5" key="1">
    <citation type="submission" date="2020-08" db="EMBL/GenBank/DDBJ databases">
        <title>Sequencing the genomes of 1000 actinobacteria strains.</title>
        <authorList>
            <person name="Klenk H.-P."/>
        </authorList>
    </citation>
    <scope>NUCLEOTIDE SEQUENCE [LARGE SCALE GENOMIC DNA]</scope>
    <source>
        <strain evidence="4 5">DSM 23889</strain>
    </source>
</reference>
<feature type="domain" description="DUF2510" evidence="3">
    <location>
        <begin position="11"/>
        <end position="47"/>
    </location>
</feature>